<dbReference type="AlphaFoldDB" id="A0AA35K431"/>
<dbReference type="EMBL" id="OX395128">
    <property type="protein sequence ID" value="CAI5771381.1"/>
    <property type="molecule type" value="Genomic_DNA"/>
</dbReference>
<name>A0AA35K431_9SAUR</name>
<feature type="region of interest" description="Disordered" evidence="2">
    <location>
        <begin position="20"/>
        <end position="68"/>
    </location>
</feature>
<evidence type="ECO:0000256" key="2">
    <source>
        <dbReference type="SAM" id="MobiDB-lite"/>
    </source>
</evidence>
<reference evidence="3" key="1">
    <citation type="submission" date="2022-12" db="EMBL/GenBank/DDBJ databases">
        <authorList>
            <person name="Alioto T."/>
            <person name="Alioto T."/>
            <person name="Gomez Garrido J."/>
        </authorList>
    </citation>
    <scope>NUCLEOTIDE SEQUENCE</scope>
</reference>
<evidence type="ECO:0000313" key="3">
    <source>
        <dbReference type="EMBL" id="CAI5771381.1"/>
    </source>
</evidence>
<feature type="coiled-coil region" evidence="1">
    <location>
        <begin position="116"/>
        <end position="244"/>
    </location>
</feature>
<evidence type="ECO:0000313" key="4">
    <source>
        <dbReference type="Proteomes" id="UP001178461"/>
    </source>
</evidence>
<keyword evidence="1" id="KW-0175">Coiled coil</keyword>
<accession>A0AA35K431</accession>
<proteinExistence type="predicted"/>
<keyword evidence="4" id="KW-1185">Reference proteome</keyword>
<protein>
    <submittedName>
        <fullName evidence="3">Uncharacterized protein</fullName>
    </submittedName>
</protein>
<sequence>MTHMKSQALKVRGRAFKDHEPFRQCSPGSLLTDRAIKPRVTPGTVGAATGNQETRSRKVGSDPMASLGEENNSLEKFKALQKKHLQLKGILKEKETSISRLTKIIKDQATEYRTAIELEKEHQKETERRLEESEHLVKEQSQLLDETVARYRKIIQEQETQHAELVLEMKKQSEADIRRREENILKIKQYISGTFQEKSRERQQQTDELRREINKFMEKSHILKTKLEKELNAKKRDCKSKEISP</sequence>
<dbReference type="Proteomes" id="UP001178461">
    <property type="component" value="Chromosome 3"/>
</dbReference>
<organism evidence="3 4">
    <name type="scientific">Podarcis lilfordi</name>
    <name type="common">Lilford's wall lizard</name>
    <dbReference type="NCBI Taxonomy" id="74358"/>
    <lineage>
        <taxon>Eukaryota</taxon>
        <taxon>Metazoa</taxon>
        <taxon>Chordata</taxon>
        <taxon>Craniata</taxon>
        <taxon>Vertebrata</taxon>
        <taxon>Euteleostomi</taxon>
        <taxon>Lepidosauria</taxon>
        <taxon>Squamata</taxon>
        <taxon>Bifurcata</taxon>
        <taxon>Unidentata</taxon>
        <taxon>Episquamata</taxon>
        <taxon>Laterata</taxon>
        <taxon>Lacertibaenia</taxon>
        <taxon>Lacertidae</taxon>
        <taxon>Podarcis</taxon>
    </lineage>
</organism>
<evidence type="ECO:0000256" key="1">
    <source>
        <dbReference type="SAM" id="Coils"/>
    </source>
</evidence>
<gene>
    <name evidence="3" type="ORF">PODLI_1B022757</name>
</gene>